<dbReference type="PANTHER" id="PTHR36505:SF1">
    <property type="entry name" value="BLR1072 PROTEIN"/>
    <property type="match status" value="1"/>
</dbReference>
<dbReference type="InterPro" id="IPR011033">
    <property type="entry name" value="PRC_barrel-like_sf"/>
</dbReference>
<feature type="compositionally biased region" description="Basic and acidic residues" evidence="1">
    <location>
        <begin position="11"/>
        <end position="32"/>
    </location>
</feature>
<dbReference type="Pfam" id="PF05239">
    <property type="entry name" value="PRC"/>
    <property type="match status" value="1"/>
</dbReference>
<organism evidence="3 4">
    <name type="scientific">Kineococcus halophytocola</name>
    <dbReference type="NCBI Taxonomy" id="3234027"/>
    <lineage>
        <taxon>Bacteria</taxon>
        <taxon>Bacillati</taxon>
        <taxon>Actinomycetota</taxon>
        <taxon>Actinomycetes</taxon>
        <taxon>Kineosporiales</taxon>
        <taxon>Kineosporiaceae</taxon>
        <taxon>Kineococcus</taxon>
    </lineage>
</organism>
<dbReference type="SUPFAM" id="SSF50346">
    <property type="entry name" value="PRC-barrel domain"/>
    <property type="match status" value="1"/>
</dbReference>
<feature type="region of interest" description="Disordered" evidence="1">
    <location>
        <begin position="1"/>
        <end position="72"/>
    </location>
</feature>
<dbReference type="InterPro" id="IPR014747">
    <property type="entry name" value="Bac_photo_RC_H_C"/>
</dbReference>
<protein>
    <submittedName>
        <fullName evidence="3">PRC-barrel domain-containing protein</fullName>
    </submittedName>
</protein>
<keyword evidence="4" id="KW-1185">Reference proteome</keyword>
<name>A0ABV4H1H6_9ACTN</name>
<dbReference type="PANTHER" id="PTHR36505">
    <property type="entry name" value="BLR1072 PROTEIN"/>
    <property type="match status" value="1"/>
</dbReference>
<dbReference type="InterPro" id="IPR027275">
    <property type="entry name" value="PRC-brl_dom"/>
</dbReference>
<feature type="domain" description="PRC-barrel" evidence="2">
    <location>
        <begin position="23"/>
        <end position="51"/>
    </location>
</feature>
<evidence type="ECO:0000313" key="3">
    <source>
        <dbReference type="EMBL" id="MEZ0165416.1"/>
    </source>
</evidence>
<dbReference type="Proteomes" id="UP001565927">
    <property type="component" value="Unassembled WGS sequence"/>
</dbReference>
<feature type="compositionally biased region" description="Gly residues" evidence="1">
    <location>
        <begin position="55"/>
        <end position="71"/>
    </location>
</feature>
<sequence length="159" mass="17075">MTDQPRNTLVRLDDSGRTVADPAHDVRGRTVLDGDGEELGTVDDLLVDRDETPGPGEGPGTGPGEDAGGGQVRMLRVKHGGLLGIGADVFFVPVDAVTGVDEDAVHVDLGRDRVEGAPQYDPELVDQYEYYSSVYGYYGFTPYWAPGYVRPPWPGSPVL</sequence>
<evidence type="ECO:0000256" key="1">
    <source>
        <dbReference type="SAM" id="MobiDB-lite"/>
    </source>
</evidence>
<dbReference type="Gene3D" id="3.90.50.10">
    <property type="entry name" value="Photosynthetic Reaction Center, subunit H, domain 2"/>
    <property type="match status" value="2"/>
</dbReference>
<accession>A0ABV4H1H6</accession>
<dbReference type="EMBL" id="JBGFTU010000012">
    <property type="protein sequence ID" value="MEZ0165416.1"/>
    <property type="molecule type" value="Genomic_DNA"/>
</dbReference>
<dbReference type="RefSeq" id="WP_370441644.1">
    <property type="nucleotide sequence ID" value="NZ_JBGFTU010000012.1"/>
</dbReference>
<comment type="caution">
    <text evidence="3">The sequence shown here is derived from an EMBL/GenBank/DDBJ whole genome shotgun (WGS) entry which is preliminary data.</text>
</comment>
<reference evidence="3 4" key="1">
    <citation type="submission" date="2024-07" db="EMBL/GenBank/DDBJ databases">
        <authorList>
            <person name="Thanompreechachai J."/>
            <person name="Duangmal K."/>
        </authorList>
    </citation>
    <scope>NUCLEOTIDE SEQUENCE [LARGE SCALE GENOMIC DNA]</scope>
    <source>
        <strain evidence="3 4">LSe6-4</strain>
    </source>
</reference>
<gene>
    <name evidence="3" type="ORF">AB2L27_11660</name>
</gene>
<evidence type="ECO:0000259" key="2">
    <source>
        <dbReference type="Pfam" id="PF05239"/>
    </source>
</evidence>
<proteinExistence type="predicted"/>
<evidence type="ECO:0000313" key="4">
    <source>
        <dbReference type="Proteomes" id="UP001565927"/>
    </source>
</evidence>